<evidence type="ECO:0000256" key="3">
    <source>
        <dbReference type="ARBA" id="ARBA00022530"/>
    </source>
</evidence>
<dbReference type="Pfam" id="PF07686">
    <property type="entry name" value="V-set"/>
    <property type="match status" value="1"/>
</dbReference>
<dbReference type="InterPro" id="IPR036179">
    <property type="entry name" value="Ig-like_dom_sf"/>
</dbReference>
<dbReference type="InterPro" id="IPR016186">
    <property type="entry name" value="C-type_lectin-like/link_sf"/>
</dbReference>
<proteinExistence type="inferred from homology"/>
<dbReference type="OrthoDB" id="6431884at2759"/>
<dbReference type="InterPro" id="IPR013783">
    <property type="entry name" value="Ig-like_fold"/>
</dbReference>
<dbReference type="GO" id="GO:0005540">
    <property type="term" value="F:hyaluronic acid binding"/>
    <property type="evidence" value="ECO:0007669"/>
    <property type="project" value="UniProtKB-KW"/>
</dbReference>
<keyword evidence="4" id="KW-0677">Repeat</keyword>
<accession>A0A6P7IC80</accession>
<evidence type="ECO:0000259" key="11">
    <source>
        <dbReference type="PROSITE" id="PS50835"/>
    </source>
</evidence>
<gene>
    <name evidence="14" type="primary">LOC114433527</name>
</gene>
<feature type="domain" description="Link" evidence="12">
    <location>
        <begin position="259"/>
        <end position="350"/>
    </location>
</feature>
<dbReference type="GO" id="GO:0045202">
    <property type="term" value="C:synapse"/>
    <property type="evidence" value="ECO:0007669"/>
    <property type="project" value="TreeGrafter"/>
</dbReference>
<dbReference type="InterPro" id="IPR007110">
    <property type="entry name" value="Ig-like_dom"/>
</dbReference>
<feature type="domain" description="Link" evidence="12">
    <location>
        <begin position="159"/>
        <end position="254"/>
    </location>
</feature>
<reference evidence="14" key="1">
    <citation type="submission" date="2025-08" db="UniProtKB">
        <authorList>
            <consortium name="RefSeq"/>
        </authorList>
    </citation>
    <scope>IDENTIFICATION</scope>
</reference>
<comment type="similarity">
    <text evidence="8">Belongs to the HAPLN family.</text>
</comment>
<dbReference type="AlphaFoldDB" id="A0A6P7IC80"/>
<dbReference type="GO" id="GO:0001501">
    <property type="term" value="P:skeletal system development"/>
    <property type="evidence" value="ECO:0007669"/>
    <property type="project" value="TreeGrafter"/>
</dbReference>
<dbReference type="PANTHER" id="PTHR22804">
    <property type="entry name" value="AGGRECAN/VERSICAN PROTEOGLYCAN"/>
    <property type="match status" value="1"/>
</dbReference>
<dbReference type="InParanoid" id="A0A6P7IC80"/>
<keyword evidence="5 9" id="KW-1015">Disulfide bond</keyword>
<evidence type="ECO:0000256" key="1">
    <source>
        <dbReference type="ARBA" id="ARBA00004498"/>
    </source>
</evidence>
<dbReference type="PROSITE" id="PS01241">
    <property type="entry name" value="LINK_1"/>
    <property type="match status" value="1"/>
</dbReference>
<evidence type="ECO:0000256" key="4">
    <source>
        <dbReference type="ARBA" id="ARBA00022737"/>
    </source>
</evidence>
<dbReference type="GeneID" id="114433527"/>
<dbReference type="GO" id="GO:0005615">
    <property type="term" value="C:extracellular space"/>
    <property type="evidence" value="ECO:0007669"/>
    <property type="project" value="TreeGrafter"/>
</dbReference>
<keyword evidence="13" id="KW-1185">Reference proteome</keyword>
<protein>
    <submittedName>
        <fullName evidence="14">Hyaluronan and proteoglycan link protein 3-like</fullName>
    </submittedName>
</protein>
<dbReference type="InterPro" id="IPR016187">
    <property type="entry name" value="CTDL_fold"/>
</dbReference>
<dbReference type="Gene3D" id="3.10.100.10">
    <property type="entry name" value="Mannose-Binding Protein A, subunit A"/>
    <property type="match status" value="2"/>
</dbReference>
<keyword evidence="3" id="KW-0272">Extracellular matrix</keyword>
<dbReference type="FunFam" id="3.10.100.10:FF:000002">
    <property type="entry name" value="Hyaluronan proteoglycan link protein 1"/>
    <property type="match status" value="1"/>
</dbReference>
<keyword evidence="10" id="KW-0732">Signal</keyword>
<evidence type="ECO:0000256" key="9">
    <source>
        <dbReference type="PROSITE-ProRule" id="PRU00323"/>
    </source>
</evidence>
<dbReference type="GO" id="GO:0007155">
    <property type="term" value="P:cell adhesion"/>
    <property type="evidence" value="ECO:0007669"/>
    <property type="project" value="InterPro"/>
</dbReference>
<dbReference type="GO" id="GO:0072534">
    <property type="term" value="C:perineuronal net"/>
    <property type="evidence" value="ECO:0007669"/>
    <property type="project" value="TreeGrafter"/>
</dbReference>
<keyword evidence="7" id="KW-0393">Immunoglobulin domain</keyword>
<evidence type="ECO:0000256" key="8">
    <source>
        <dbReference type="ARBA" id="ARBA00038272"/>
    </source>
</evidence>
<dbReference type="InterPro" id="IPR013106">
    <property type="entry name" value="Ig_V-set"/>
</dbReference>
<evidence type="ECO:0000256" key="2">
    <source>
        <dbReference type="ARBA" id="ARBA00022525"/>
    </source>
</evidence>
<evidence type="ECO:0000256" key="10">
    <source>
        <dbReference type="SAM" id="SignalP"/>
    </source>
</evidence>
<feature type="disulfide bond" evidence="9">
    <location>
        <begin position="279"/>
        <end position="348"/>
    </location>
</feature>
<dbReference type="PRINTS" id="PR01265">
    <property type="entry name" value="LINKMODULE"/>
</dbReference>
<dbReference type="CDD" id="cd03519">
    <property type="entry name" value="Link_domain_HAPLN_module_2"/>
    <property type="match status" value="1"/>
</dbReference>
<evidence type="ECO:0000259" key="12">
    <source>
        <dbReference type="PROSITE" id="PS50963"/>
    </source>
</evidence>
<dbReference type="PROSITE" id="PS50835">
    <property type="entry name" value="IG_LIKE"/>
    <property type="match status" value="1"/>
</dbReference>
<dbReference type="InterPro" id="IPR050691">
    <property type="entry name" value="Hyaluronan_bind_Proteoglycan"/>
</dbReference>
<dbReference type="Pfam" id="PF00193">
    <property type="entry name" value="Xlink"/>
    <property type="match status" value="2"/>
</dbReference>
<keyword evidence="6" id="KW-0373">Hyaluronic acid</keyword>
<dbReference type="InterPro" id="IPR003599">
    <property type="entry name" value="Ig_sub"/>
</dbReference>
<evidence type="ECO:0000313" key="13">
    <source>
        <dbReference type="Proteomes" id="UP000515145"/>
    </source>
</evidence>
<dbReference type="GO" id="GO:0002052">
    <property type="term" value="P:positive regulation of neuroblast proliferation"/>
    <property type="evidence" value="ECO:0007669"/>
    <property type="project" value="TreeGrafter"/>
</dbReference>
<dbReference type="GO" id="GO:0007417">
    <property type="term" value="P:central nervous system development"/>
    <property type="evidence" value="ECO:0007669"/>
    <property type="project" value="TreeGrafter"/>
</dbReference>
<dbReference type="RefSeq" id="XP_028257954.1">
    <property type="nucleotide sequence ID" value="XM_028402153.1"/>
</dbReference>
<comment type="caution">
    <text evidence="9">Lacks conserved residue(s) required for the propagation of feature annotation.</text>
</comment>
<evidence type="ECO:0000256" key="6">
    <source>
        <dbReference type="ARBA" id="ARBA00023290"/>
    </source>
</evidence>
<feature type="domain" description="Ig-like" evidence="11">
    <location>
        <begin position="40"/>
        <end position="155"/>
    </location>
</feature>
<feature type="chain" id="PRO_5028259693" evidence="10">
    <location>
        <begin position="18"/>
        <end position="352"/>
    </location>
</feature>
<evidence type="ECO:0000256" key="5">
    <source>
        <dbReference type="ARBA" id="ARBA00023157"/>
    </source>
</evidence>
<organism evidence="13 14">
    <name type="scientific">Parambassis ranga</name>
    <name type="common">Indian glassy fish</name>
    <dbReference type="NCBI Taxonomy" id="210632"/>
    <lineage>
        <taxon>Eukaryota</taxon>
        <taxon>Metazoa</taxon>
        <taxon>Chordata</taxon>
        <taxon>Craniata</taxon>
        <taxon>Vertebrata</taxon>
        <taxon>Euteleostomi</taxon>
        <taxon>Actinopterygii</taxon>
        <taxon>Neopterygii</taxon>
        <taxon>Teleostei</taxon>
        <taxon>Neoteleostei</taxon>
        <taxon>Acanthomorphata</taxon>
        <taxon>Ovalentaria</taxon>
        <taxon>Ambassidae</taxon>
        <taxon>Parambassis</taxon>
    </lineage>
</organism>
<dbReference type="SMART" id="SM00445">
    <property type="entry name" value="LINK"/>
    <property type="match status" value="2"/>
</dbReference>
<comment type="subcellular location">
    <subcellularLocation>
        <location evidence="1">Secreted</location>
        <location evidence="1">Extracellular space</location>
        <location evidence="1">Extracellular matrix</location>
    </subcellularLocation>
</comment>
<dbReference type="FunFam" id="3.10.100.10:FF:000001">
    <property type="entry name" value="Hyaluronan proteoglycan link protein 1"/>
    <property type="match status" value="1"/>
</dbReference>
<feature type="signal peptide" evidence="10">
    <location>
        <begin position="1"/>
        <end position="17"/>
    </location>
</feature>
<dbReference type="PANTHER" id="PTHR22804:SF40">
    <property type="entry name" value="HYALURONAN AND PROTEOGLYCAN LINK PROTEIN 3"/>
    <property type="match status" value="1"/>
</dbReference>
<evidence type="ECO:0000256" key="7">
    <source>
        <dbReference type="ARBA" id="ARBA00023319"/>
    </source>
</evidence>
<dbReference type="GO" id="GO:0010001">
    <property type="term" value="P:glial cell differentiation"/>
    <property type="evidence" value="ECO:0007669"/>
    <property type="project" value="TreeGrafter"/>
</dbReference>
<dbReference type="PROSITE" id="PS50963">
    <property type="entry name" value="LINK_2"/>
    <property type="match status" value="2"/>
</dbReference>
<feature type="disulfide bond" evidence="9">
    <location>
        <begin position="304"/>
        <end position="325"/>
    </location>
</feature>
<dbReference type="InterPro" id="IPR000538">
    <property type="entry name" value="Link_dom"/>
</dbReference>
<evidence type="ECO:0000313" key="14">
    <source>
        <dbReference type="RefSeq" id="XP_028257954.1"/>
    </source>
</evidence>
<dbReference type="Proteomes" id="UP000515145">
    <property type="component" value="Chromosome 3"/>
</dbReference>
<name>A0A6P7IC80_9TELE</name>
<dbReference type="SUPFAM" id="SSF56436">
    <property type="entry name" value="C-type lectin-like"/>
    <property type="match status" value="2"/>
</dbReference>
<sequence>MFCSVLLLATLSRCISGDHLNPNNFFYKDREEYNDQFNGTKLRVFAPQPTVFAINGSATILPCKFWYEPEPSSLPEVWIRWTYVLGRWAEDTDVMVATGSSFRDFGSYSGRVKLRQDFPGDAALVISGLQPSDIGRYHCEVVDGQEDGSVTVKLELHGVVFPYQHPAGRYKLGFVGAQQACESQAAVLATPAQLLQEWKEGLNWCKAGWVTDGTVRYPITKPRDECGGECLDPGVRLYRKLYENRDEFDSFCFTDTLGGTVYYLTPASDMTLAEAQQACQNDGAQIAKVGQLYAAWKFNGLNYCNGGWLDDGSVRYPITKPHDNCGPPEPGVRYLGFPPPQAKYGVFCFKAT</sequence>
<keyword evidence="2" id="KW-0964">Secreted</keyword>
<dbReference type="SUPFAM" id="SSF48726">
    <property type="entry name" value="Immunoglobulin"/>
    <property type="match status" value="1"/>
</dbReference>
<dbReference type="Gene3D" id="2.60.40.10">
    <property type="entry name" value="Immunoglobulins"/>
    <property type="match status" value="1"/>
</dbReference>
<feature type="disulfide bond" evidence="9">
    <location>
        <begin position="205"/>
        <end position="226"/>
    </location>
</feature>
<dbReference type="SMART" id="SM00409">
    <property type="entry name" value="IG"/>
    <property type="match status" value="1"/>
</dbReference>